<keyword evidence="7" id="KW-0627">Porphyrin biosynthesis</keyword>
<dbReference type="NCBIfam" id="NF003727">
    <property type="entry name" value="PRK05330.1"/>
    <property type="match status" value="1"/>
</dbReference>
<evidence type="ECO:0000256" key="2">
    <source>
        <dbReference type="ARBA" id="ARBA00010644"/>
    </source>
</evidence>
<dbReference type="PRINTS" id="PR00073">
    <property type="entry name" value="COPRGNOXDASE"/>
</dbReference>
<evidence type="ECO:0000256" key="1">
    <source>
        <dbReference type="ARBA" id="ARBA00005168"/>
    </source>
</evidence>
<evidence type="ECO:0000256" key="7">
    <source>
        <dbReference type="ARBA" id="ARBA00023244"/>
    </source>
</evidence>
<dbReference type="PIRSF" id="PIRSF000166">
    <property type="entry name" value="Coproporphyri_ox"/>
    <property type="match status" value="1"/>
</dbReference>
<keyword evidence="6" id="KW-0350">Heme biosynthesis</keyword>
<dbReference type="SUPFAM" id="SSF102886">
    <property type="entry name" value="Coproporphyrinogen III oxidase"/>
    <property type="match status" value="1"/>
</dbReference>
<reference evidence="8 9" key="1">
    <citation type="submission" date="2019-02" db="EMBL/GenBank/DDBJ databases">
        <title>Prokaryotic population dynamics and viral predation in marine succession experiment using metagenomics: the confinement effect.</title>
        <authorList>
            <person name="Haro-Moreno J.M."/>
            <person name="Rodriguez-Valera F."/>
            <person name="Lopez-Perez M."/>
        </authorList>
    </citation>
    <scope>NUCLEOTIDE SEQUENCE [LARGE SCALE GENOMIC DNA]</scope>
    <source>
        <strain evidence="8">MED-G168</strain>
    </source>
</reference>
<dbReference type="PANTHER" id="PTHR10755">
    <property type="entry name" value="COPROPORPHYRINOGEN III OXIDASE, MITOCHONDRIAL"/>
    <property type="match status" value="1"/>
</dbReference>
<comment type="subunit">
    <text evidence="3">Homodimer.</text>
</comment>
<dbReference type="GO" id="GO:0005737">
    <property type="term" value="C:cytoplasm"/>
    <property type="evidence" value="ECO:0007669"/>
    <property type="project" value="TreeGrafter"/>
</dbReference>
<organism evidence="8 9">
    <name type="scientific">SAR86 cluster bacterium</name>
    <dbReference type="NCBI Taxonomy" id="2030880"/>
    <lineage>
        <taxon>Bacteria</taxon>
        <taxon>Pseudomonadati</taxon>
        <taxon>Pseudomonadota</taxon>
        <taxon>Gammaproteobacteria</taxon>
        <taxon>SAR86 cluster</taxon>
    </lineage>
</organism>
<keyword evidence="5 8" id="KW-0560">Oxidoreductase</keyword>
<gene>
    <name evidence="8" type="ORF">EVB01_02390</name>
</gene>
<dbReference type="Proteomes" id="UP000319023">
    <property type="component" value="Unassembled WGS sequence"/>
</dbReference>
<dbReference type="AlphaFoldDB" id="A0A520LRH8"/>
<dbReference type="InterPro" id="IPR001260">
    <property type="entry name" value="Coprogen_oxidase_aer"/>
</dbReference>
<dbReference type="Pfam" id="PF01218">
    <property type="entry name" value="Coprogen_oxidas"/>
    <property type="match status" value="1"/>
</dbReference>
<dbReference type="GO" id="GO:0004109">
    <property type="term" value="F:coproporphyrinogen oxidase activity"/>
    <property type="evidence" value="ECO:0007669"/>
    <property type="project" value="UniProtKB-EC"/>
</dbReference>
<protein>
    <recommendedName>
        <fullName evidence="4">coproporphyrinogen oxidase</fullName>
        <ecNumber evidence="4">1.3.3.3</ecNumber>
    </recommendedName>
</protein>
<dbReference type="PANTHER" id="PTHR10755:SF0">
    <property type="entry name" value="OXYGEN-DEPENDENT COPROPORPHYRINOGEN-III OXIDASE, MITOCHONDRIAL"/>
    <property type="match status" value="1"/>
</dbReference>
<comment type="similarity">
    <text evidence="2">Belongs to the aerobic coproporphyrinogen-III oxidase family.</text>
</comment>
<evidence type="ECO:0000256" key="6">
    <source>
        <dbReference type="ARBA" id="ARBA00023133"/>
    </source>
</evidence>
<sequence length="308" mass="35300">MNKLTKNNLALIESRLRSVQISIDKKLNSLNKKTSQRKAEIWNRKQGGGGKSISINGDVIEKAAINFSSISGSKLPVSSLATKSKSNGSSKFRAIGVSVISHPFNPYCPTSHMNIRLFLELGKSSIIQNWWIGGGFDLTPYVISNEDASLWHNEAKITLDEFNKTYYRKFAKNCDEYFFLPHRNENRGIGGIFFDQLQHKDIESSLSLLEKTAESYINTYEKIIVSNRNAKFSKDDKDFQLYRRGRYVEFNLLFDRGTKFGIESNGRTESILASLPPLVSWPYLNNKEIKRKNKSLVLHFNKNWKERI</sequence>
<comment type="pathway">
    <text evidence="1">Porphyrin-containing compound metabolism; protoporphyrin-IX biosynthesis; protoporphyrinogen-IX from coproporphyrinogen-III (O2 route): step 1/1.</text>
</comment>
<accession>A0A520LRH8</accession>
<dbReference type="InterPro" id="IPR036406">
    <property type="entry name" value="Coprogen_oxidase_aer_sf"/>
</dbReference>
<evidence type="ECO:0000313" key="8">
    <source>
        <dbReference type="EMBL" id="RZO11608.1"/>
    </source>
</evidence>
<evidence type="ECO:0000256" key="4">
    <source>
        <dbReference type="ARBA" id="ARBA00012869"/>
    </source>
</evidence>
<evidence type="ECO:0000313" key="9">
    <source>
        <dbReference type="Proteomes" id="UP000319023"/>
    </source>
</evidence>
<dbReference type="EMBL" id="SHBN01000039">
    <property type="protein sequence ID" value="RZO11608.1"/>
    <property type="molecule type" value="Genomic_DNA"/>
</dbReference>
<comment type="caution">
    <text evidence="8">The sequence shown here is derived from an EMBL/GenBank/DDBJ whole genome shotgun (WGS) entry which is preliminary data.</text>
</comment>
<name>A0A520LRH8_9GAMM</name>
<dbReference type="EC" id="1.3.3.3" evidence="4"/>
<evidence type="ECO:0000256" key="3">
    <source>
        <dbReference type="ARBA" id="ARBA00011738"/>
    </source>
</evidence>
<dbReference type="Gene3D" id="3.40.1500.10">
    <property type="entry name" value="Coproporphyrinogen III oxidase, aerobic"/>
    <property type="match status" value="1"/>
</dbReference>
<proteinExistence type="inferred from homology"/>
<evidence type="ECO:0000256" key="5">
    <source>
        <dbReference type="ARBA" id="ARBA00023002"/>
    </source>
</evidence>
<dbReference type="GO" id="GO:0006782">
    <property type="term" value="P:protoporphyrinogen IX biosynthetic process"/>
    <property type="evidence" value="ECO:0007669"/>
    <property type="project" value="TreeGrafter"/>
</dbReference>